<sequence>MSKRELESARAHLSPAPDGLPRLRTSRLTVTHMTDVSFFDELNSLRFLRVGTKRQIAKEFVRCNAKTLCPRGCVIEIIDVVAAVVVLVEATILRIGLRVHLLITCINTLRLLMNGDGFRVERYICDALDGDLVDSKIFLHRCLTIKLDD</sequence>
<feature type="region of interest" description="Disordered" evidence="1">
    <location>
        <begin position="1"/>
        <end position="20"/>
    </location>
</feature>
<dbReference type="Proteomes" id="UP000299102">
    <property type="component" value="Unassembled WGS sequence"/>
</dbReference>
<name>A0A4C1S9I9_EUMVA</name>
<dbReference type="EMBL" id="BGZK01000001">
    <property type="protein sequence ID" value="GBO98831.1"/>
    <property type="molecule type" value="Genomic_DNA"/>
</dbReference>
<dbReference type="AlphaFoldDB" id="A0A4C1S9I9"/>
<protein>
    <submittedName>
        <fullName evidence="2">Uncharacterized protein</fullName>
    </submittedName>
</protein>
<reference evidence="2 3" key="1">
    <citation type="journal article" date="2019" name="Commun. Biol.">
        <title>The bagworm genome reveals a unique fibroin gene that provides high tensile strength.</title>
        <authorList>
            <person name="Kono N."/>
            <person name="Nakamura H."/>
            <person name="Ohtoshi R."/>
            <person name="Tomita M."/>
            <person name="Numata K."/>
            <person name="Arakawa K."/>
        </authorList>
    </citation>
    <scope>NUCLEOTIDE SEQUENCE [LARGE SCALE GENOMIC DNA]</scope>
</reference>
<feature type="compositionally biased region" description="Basic and acidic residues" evidence="1">
    <location>
        <begin position="1"/>
        <end position="10"/>
    </location>
</feature>
<comment type="caution">
    <text evidence="2">The sequence shown here is derived from an EMBL/GenBank/DDBJ whole genome shotgun (WGS) entry which is preliminary data.</text>
</comment>
<organism evidence="2 3">
    <name type="scientific">Eumeta variegata</name>
    <name type="common">Bagworm moth</name>
    <name type="synonym">Eumeta japonica</name>
    <dbReference type="NCBI Taxonomy" id="151549"/>
    <lineage>
        <taxon>Eukaryota</taxon>
        <taxon>Metazoa</taxon>
        <taxon>Ecdysozoa</taxon>
        <taxon>Arthropoda</taxon>
        <taxon>Hexapoda</taxon>
        <taxon>Insecta</taxon>
        <taxon>Pterygota</taxon>
        <taxon>Neoptera</taxon>
        <taxon>Endopterygota</taxon>
        <taxon>Lepidoptera</taxon>
        <taxon>Glossata</taxon>
        <taxon>Ditrysia</taxon>
        <taxon>Tineoidea</taxon>
        <taxon>Psychidae</taxon>
        <taxon>Oiketicinae</taxon>
        <taxon>Eumeta</taxon>
    </lineage>
</organism>
<evidence type="ECO:0000256" key="1">
    <source>
        <dbReference type="SAM" id="MobiDB-lite"/>
    </source>
</evidence>
<proteinExistence type="predicted"/>
<keyword evidence="3" id="KW-1185">Reference proteome</keyword>
<gene>
    <name evidence="2" type="ORF">EVAR_290_1</name>
</gene>
<evidence type="ECO:0000313" key="3">
    <source>
        <dbReference type="Proteomes" id="UP000299102"/>
    </source>
</evidence>
<evidence type="ECO:0000313" key="2">
    <source>
        <dbReference type="EMBL" id="GBO98831.1"/>
    </source>
</evidence>
<accession>A0A4C1S9I9</accession>